<dbReference type="Pfam" id="PF03779">
    <property type="entry name" value="SPW"/>
    <property type="match status" value="1"/>
</dbReference>
<gene>
    <name evidence="3" type="ORF">KK062_06995</name>
</gene>
<feature type="domain" description="SPW repeat-containing integral membrane" evidence="2">
    <location>
        <begin position="9"/>
        <end position="106"/>
    </location>
</feature>
<reference evidence="3 4" key="1">
    <citation type="submission" date="2021-05" db="EMBL/GenBank/DDBJ databases">
        <title>A Polyphasic approach of four new species of the genus Ohtaekwangia: Ohtaekwangia histidinii sp. nov., Ohtaekwangia cretensis sp. nov., Ohtaekwangia indiensis sp. nov., Ohtaekwangia reichenbachii sp. nov. from diverse environment.</title>
        <authorList>
            <person name="Octaviana S."/>
        </authorList>
    </citation>
    <scope>NUCLEOTIDE SEQUENCE [LARGE SCALE GENOMIC DNA]</scope>
    <source>
        <strain evidence="3 4">PWU5</strain>
    </source>
</reference>
<dbReference type="InterPro" id="IPR005530">
    <property type="entry name" value="SPW"/>
</dbReference>
<comment type="caution">
    <text evidence="3">The sequence shown here is derived from an EMBL/GenBank/DDBJ whole genome shotgun (WGS) entry which is preliminary data.</text>
</comment>
<keyword evidence="1" id="KW-1133">Transmembrane helix</keyword>
<dbReference type="RefSeq" id="WP_254083551.1">
    <property type="nucleotide sequence ID" value="NZ_JAHESE010000004.1"/>
</dbReference>
<dbReference type="AlphaFoldDB" id="A0AAP2DUT4"/>
<keyword evidence="4" id="KW-1185">Reference proteome</keyword>
<keyword evidence="1" id="KW-0472">Membrane</keyword>
<feature type="transmembrane region" description="Helical" evidence="1">
    <location>
        <begin position="36"/>
        <end position="57"/>
    </location>
</feature>
<organism evidence="3 4">
    <name type="scientific">Dawidia cretensis</name>
    <dbReference type="NCBI Taxonomy" id="2782350"/>
    <lineage>
        <taxon>Bacteria</taxon>
        <taxon>Pseudomonadati</taxon>
        <taxon>Bacteroidota</taxon>
        <taxon>Cytophagia</taxon>
        <taxon>Cytophagales</taxon>
        <taxon>Chryseotaleaceae</taxon>
        <taxon>Dawidia</taxon>
    </lineage>
</organism>
<feature type="transmembrane region" description="Helical" evidence="1">
    <location>
        <begin position="12"/>
        <end position="30"/>
    </location>
</feature>
<keyword evidence="1" id="KW-0812">Transmembrane</keyword>
<sequence>MRIIPTRIHGILDYLVGAFLVVTPWAFGFWRNGAESWTPIWLGAAAILYSLLTNYELGVAKLLSMRTHLWLDFASGVLLALSPWIFRFSDHVYIPHVVLGLTEIVVVFMTDLHPYARVERGRPHAVHPPIR</sequence>
<evidence type="ECO:0000313" key="4">
    <source>
        <dbReference type="Proteomes" id="UP001319080"/>
    </source>
</evidence>
<evidence type="ECO:0000256" key="1">
    <source>
        <dbReference type="SAM" id="Phobius"/>
    </source>
</evidence>
<accession>A0AAP2DUT4</accession>
<dbReference type="Proteomes" id="UP001319080">
    <property type="component" value="Unassembled WGS sequence"/>
</dbReference>
<evidence type="ECO:0000313" key="3">
    <source>
        <dbReference type="EMBL" id="MBT1707960.1"/>
    </source>
</evidence>
<protein>
    <recommendedName>
        <fullName evidence="2">SPW repeat-containing integral membrane domain-containing protein</fullName>
    </recommendedName>
</protein>
<proteinExistence type="predicted"/>
<evidence type="ECO:0000259" key="2">
    <source>
        <dbReference type="Pfam" id="PF03779"/>
    </source>
</evidence>
<dbReference type="EMBL" id="JAHESE010000004">
    <property type="protein sequence ID" value="MBT1707960.1"/>
    <property type="molecule type" value="Genomic_DNA"/>
</dbReference>
<name>A0AAP2DUT4_9BACT</name>